<protein>
    <recommendedName>
        <fullName evidence="4">PH domain-containing protein</fullName>
    </recommendedName>
</protein>
<evidence type="ECO:0008006" key="4">
    <source>
        <dbReference type="Google" id="ProtNLM"/>
    </source>
</evidence>
<evidence type="ECO:0000256" key="1">
    <source>
        <dbReference type="SAM" id="Phobius"/>
    </source>
</evidence>
<dbReference type="RefSeq" id="WP_344955602.1">
    <property type="nucleotide sequence ID" value="NZ_BAAAZG010000052.1"/>
</dbReference>
<proteinExistence type="predicted"/>
<keyword evidence="1" id="KW-0812">Transmembrane</keyword>
<keyword evidence="1" id="KW-0472">Membrane</keyword>
<reference evidence="3" key="1">
    <citation type="journal article" date="2019" name="Int. J. Syst. Evol. Microbiol.">
        <title>The Global Catalogue of Microorganisms (GCM) 10K type strain sequencing project: providing services to taxonomists for standard genome sequencing and annotation.</title>
        <authorList>
            <consortium name="The Broad Institute Genomics Platform"/>
            <consortium name="The Broad Institute Genome Sequencing Center for Infectious Disease"/>
            <person name="Wu L."/>
            <person name="Ma J."/>
        </authorList>
    </citation>
    <scope>NUCLEOTIDE SEQUENCE [LARGE SCALE GENOMIC DNA]</scope>
    <source>
        <strain evidence="3">JCM 16702</strain>
    </source>
</reference>
<evidence type="ECO:0000313" key="2">
    <source>
        <dbReference type="EMBL" id="GAA4094702.1"/>
    </source>
</evidence>
<sequence>MADPLHPPRTTLQVRYNPPVAWLFLVIGVVNFVLGLLAPGLVNLVLGALFIVLGALLLTRTYFTYTPHTRTLEVIAPIGTRRSFQPTGADTLIVEGRRIVLVQADGRRKKLPVNRWMSRPDEWDAVTKAISQPPKTT</sequence>
<keyword evidence="1" id="KW-1133">Transmembrane helix</keyword>
<gene>
    <name evidence="2" type="ORF">GCM10022214_66790</name>
</gene>
<dbReference type="Proteomes" id="UP001500683">
    <property type="component" value="Unassembled WGS sequence"/>
</dbReference>
<feature type="transmembrane region" description="Helical" evidence="1">
    <location>
        <begin position="20"/>
        <end position="38"/>
    </location>
</feature>
<organism evidence="2 3">
    <name type="scientific">Actinomadura miaoliensis</name>
    <dbReference type="NCBI Taxonomy" id="430685"/>
    <lineage>
        <taxon>Bacteria</taxon>
        <taxon>Bacillati</taxon>
        <taxon>Actinomycetota</taxon>
        <taxon>Actinomycetes</taxon>
        <taxon>Streptosporangiales</taxon>
        <taxon>Thermomonosporaceae</taxon>
        <taxon>Actinomadura</taxon>
    </lineage>
</organism>
<comment type="caution">
    <text evidence="2">The sequence shown here is derived from an EMBL/GenBank/DDBJ whole genome shotgun (WGS) entry which is preliminary data.</text>
</comment>
<name>A0ABP7WR01_9ACTN</name>
<dbReference type="EMBL" id="BAAAZG010000052">
    <property type="protein sequence ID" value="GAA4094702.1"/>
    <property type="molecule type" value="Genomic_DNA"/>
</dbReference>
<feature type="transmembrane region" description="Helical" evidence="1">
    <location>
        <begin position="44"/>
        <end position="63"/>
    </location>
</feature>
<keyword evidence="3" id="KW-1185">Reference proteome</keyword>
<accession>A0ABP7WR01</accession>
<evidence type="ECO:0000313" key="3">
    <source>
        <dbReference type="Proteomes" id="UP001500683"/>
    </source>
</evidence>